<protein>
    <submittedName>
        <fullName evidence="2">Group 1 glycosyl transferase</fullName>
    </submittedName>
</protein>
<dbReference type="EMBL" id="PNYA01000006">
    <property type="protein sequence ID" value="PMS21254.1"/>
    <property type="molecule type" value="Genomic_DNA"/>
</dbReference>
<dbReference type="Gene3D" id="3.40.50.2000">
    <property type="entry name" value="Glycogen Phosphorylase B"/>
    <property type="match status" value="1"/>
</dbReference>
<dbReference type="GO" id="GO:0016757">
    <property type="term" value="F:glycosyltransferase activity"/>
    <property type="evidence" value="ECO:0007669"/>
    <property type="project" value="InterPro"/>
</dbReference>
<dbReference type="InterPro" id="IPR001296">
    <property type="entry name" value="Glyco_trans_1"/>
</dbReference>
<gene>
    <name evidence="2" type="ORF">C0Z18_08815</name>
</gene>
<dbReference type="Proteomes" id="UP000235616">
    <property type="component" value="Unassembled WGS sequence"/>
</dbReference>
<feature type="domain" description="Glycosyl transferase family 1" evidence="1">
    <location>
        <begin position="212"/>
        <end position="366"/>
    </location>
</feature>
<dbReference type="Pfam" id="PF00534">
    <property type="entry name" value="Glycos_transf_1"/>
    <property type="match status" value="1"/>
</dbReference>
<evidence type="ECO:0000313" key="2">
    <source>
        <dbReference type="EMBL" id="PMS21254.1"/>
    </source>
</evidence>
<name>A0A2N7VVS3_9BURK</name>
<reference evidence="2 3" key="1">
    <citation type="submission" date="2018-01" db="EMBL/GenBank/DDBJ databases">
        <title>Whole genome analyses suggest that Burkholderia sensu lato contains two further novel genera in the rhizoxinica-symbiotica group Mycetohabitans gen. nov., and Trinickia gen. nov.: implications for the evolution of diazotrophy and nodulation in the Burkholderiaceae.</title>
        <authorList>
            <person name="Estrada-de los Santos P."/>
            <person name="Palmer M."/>
            <person name="Chavez-Ramirez B."/>
            <person name="Beukes C."/>
            <person name="Steenkamp E.T."/>
            <person name="Hirsch A.M."/>
            <person name="Manyaka P."/>
            <person name="Maluk M."/>
            <person name="Lafos M."/>
            <person name="Crook M."/>
            <person name="Gross E."/>
            <person name="Simon M.F."/>
            <person name="Bueno dos Reis Junior F."/>
            <person name="Poole P.S."/>
            <person name="Venter S.N."/>
            <person name="James E.K."/>
        </authorList>
    </citation>
    <scope>NUCLEOTIDE SEQUENCE [LARGE SCALE GENOMIC DNA]</scope>
    <source>
        <strain evidence="2 3">GIMN1.004</strain>
    </source>
</reference>
<evidence type="ECO:0000259" key="1">
    <source>
        <dbReference type="Pfam" id="PF00534"/>
    </source>
</evidence>
<comment type="caution">
    <text evidence="2">The sequence shown here is derived from an EMBL/GenBank/DDBJ whole genome shotgun (WGS) entry which is preliminary data.</text>
</comment>
<dbReference type="SUPFAM" id="SSF53756">
    <property type="entry name" value="UDP-Glycosyltransferase/glycogen phosphorylase"/>
    <property type="match status" value="1"/>
</dbReference>
<organism evidence="2 3">
    <name type="scientific">Trinickia dabaoshanensis</name>
    <dbReference type="NCBI Taxonomy" id="564714"/>
    <lineage>
        <taxon>Bacteria</taxon>
        <taxon>Pseudomonadati</taxon>
        <taxon>Pseudomonadota</taxon>
        <taxon>Betaproteobacteria</taxon>
        <taxon>Burkholderiales</taxon>
        <taxon>Burkholderiaceae</taxon>
        <taxon>Trinickia</taxon>
    </lineage>
</organism>
<sequence>MKPRALVIEPDFSGHRWRYVQWAVEALIEAGYECVVATDASNCKHALIEAYQAGRADVHVLWHREDQRRPSIANRLLGLAKEDFSFYARFAWVYREVTRSEPVDIVVVPFGDYILNAVAFLGSPFGKSPWFCVVMRQTFHHREMGVNVPARPLVDYAKKQLFSWALRRGNLSAVLTIDPTLPGWHANTSLAKHSPAVLYLADPFPEGGTVGRDEARERLGIGTERMILVYGAITDRKGVKELVNACMTRDMPLVIVIAGKQNDDIRAFLKALGSRSKERVVVFDHFISSEMEADLFCACDAVWVGYKGHYGMSAVLVQAYRYGKAVLASPFGLIGWFAKQDRLGPVLDDLSIPAINAAIDEVFALDREYEPARESDGRKLLAGHTVSNFKKTVRSALTIAGPDVKTIPTPI</sequence>
<keyword evidence="3" id="KW-1185">Reference proteome</keyword>
<evidence type="ECO:0000313" key="3">
    <source>
        <dbReference type="Proteomes" id="UP000235616"/>
    </source>
</evidence>
<proteinExistence type="predicted"/>
<accession>A0A2N7VVS3</accession>
<keyword evidence="2" id="KW-0808">Transferase</keyword>
<dbReference type="AlphaFoldDB" id="A0A2N7VVS3"/>
<dbReference type="RefSeq" id="WP_102644996.1">
    <property type="nucleotide sequence ID" value="NZ_PNYA01000006.1"/>
</dbReference>
<dbReference type="OrthoDB" id="9065392at2"/>